<dbReference type="HOGENOM" id="CLU_117179_4_2_11"/>
<evidence type="ECO:0000313" key="7">
    <source>
        <dbReference type="Proteomes" id="UP000004816"/>
    </source>
</evidence>
<dbReference type="AlphaFoldDB" id="E5XV93"/>
<dbReference type="PANTHER" id="PTHR33992:SF1">
    <property type="entry name" value="RIBONUCLEASE P PROTEIN COMPONENT"/>
    <property type="match status" value="1"/>
</dbReference>
<dbReference type="PANTHER" id="PTHR33992">
    <property type="entry name" value="RIBONUCLEASE P PROTEIN COMPONENT"/>
    <property type="match status" value="1"/>
</dbReference>
<comment type="caution">
    <text evidence="6">The sequence shown here is derived from an EMBL/GenBank/DDBJ whole genome shotgun (WGS) entry which is preliminary data.</text>
</comment>
<dbReference type="STRING" id="679197.HMPREF9336_03415"/>
<dbReference type="Proteomes" id="UP000004816">
    <property type="component" value="Unassembled WGS sequence"/>
</dbReference>
<dbReference type="GO" id="GO:0004526">
    <property type="term" value="F:ribonuclease P activity"/>
    <property type="evidence" value="ECO:0007669"/>
    <property type="project" value="InterPro"/>
</dbReference>
<dbReference type="Pfam" id="PF00825">
    <property type="entry name" value="Ribonuclease_P"/>
    <property type="match status" value="1"/>
</dbReference>
<evidence type="ECO:0000313" key="6">
    <source>
        <dbReference type="EMBL" id="EFV11706.2"/>
    </source>
</evidence>
<name>E5XV93_SEGRC</name>
<dbReference type="SUPFAM" id="SSF54211">
    <property type="entry name" value="Ribosomal protein S5 domain 2-like"/>
    <property type="match status" value="1"/>
</dbReference>
<keyword evidence="1" id="KW-0819">tRNA processing</keyword>
<evidence type="ECO:0000256" key="2">
    <source>
        <dbReference type="ARBA" id="ARBA00022722"/>
    </source>
</evidence>
<dbReference type="InterPro" id="IPR020568">
    <property type="entry name" value="Ribosomal_Su5_D2-typ_SF"/>
</dbReference>
<dbReference type="eggNOG" id="COG0594">
    <property type="taxonomic scope" value="Bacteria"/>
</dbReference>
<evidence type="ECO:0000256" key="5">
    <source>
        <dbReference type="ARBA" id="ARBA00022884"/>
    </source>
</evidence>
<evidence type="ECO:0000256" key="4">
    <source>
        <dbReference type="ARBA" id="ARBA00022801"/>
    </source>
</evidence>
<dbReference type="GO" id="GO:0000049">
    <property type="term" value="F:tRNA binding"/>
    <property type="evidence" value="ECO:0007669"/>
    <property type="project" value="InterPro"/>
</dbReference>
<dbReference type="GO" id="GO:0042781">
    <property type="term" value="F:3'-tRNA processing endoribonuclease activity"/>
    <property type="evidence" value="ECO:0007669"/>
    <property type="project" value="TreeGrafter"/>
</dbReference>
<sequence>MVVHLLTRDFGDAQGRVVAAPCASKAGLIVGKQVGGSVTRKKVSRKLRSALRSVLPELPPSSLLVVRALPGSAQTQVAEFEGQLRSALRKLAPTAVVVGGSSEQADTSGKEGPR</sequence>
<keyword evidence="3" id="KW-0255">Endonuclease</keyword>
<dbReference type="InterPro" id="IPR000100">
    <property type="entry name" value="RNase_P"/>
</dbReference>
<evidence type="ECO:0000256" key="3">
    <source>
        <dbReference type="ARBA" id="ARBA00022759"/>
    </source>
</evidence>
<dbReference type="InterPro" id="IPR014721">
    <property type="entry name" value="Ribsml_uS5_D2-typ_fold_subgr"/>
</dbReference>
<protein>
    <submittedName>
        <fullName evidence="6">Ribonuclease P protein component</fullName>
    </submittedName>
</protein>
<dbReference type="EMBL" id="ACZI02000001">
    <property type="protein sequence ID" value="EFV11706.2"/>
    <property type="molecule type" value="Genomic_DNA"/>
</dbReference>
<keyword evidence="7" id="KW-1185">Reference proteome</keyword>
<keyword evidence="4" id="KW-0378">Hydrolase</keyword>
<organism evidence="6 7">
    <name type="scientific">Segniliparus rugosus (strain ATCC BAA-974 / DSM 45345 / CCUG 50838 / CIP 108380 / JCM 13579 / CDC 945)</name>
    <dbReference type="NCBI Taxonomy" id="679197"/>
    <lineage>
        <taxon>Bacteria</taxon>
        <taxon>Bacillati</taxon>
        <taxon>Actinomycetota</taxon>
        <taxon>Actinomycetes</taxon>
        <taxon>Mycobacteriales</taxon>
        <taxon>Segniliparaceae</taxon>
        <taxon>Segniliparus</taxon>
    </lineage>
</organism>
<keyword evidence="5" id="KW-0694">RNA-binding</keyword>
<accession>E5XV93</accession>
<proteinExistence type="predicted"/>
<keyword evidence="2" id="KW-0540">Nuclease</keyword>
<dbReference type="GO" id="GO:0030677">
    <property type="term" value="C:ribonuclease P complex"/>
    <property type="evidence" value="ECO:0007669"/>
    <property type="project" value="TreeGrafter"/>
</dbReference>
<gene>
    <name evidence="6" type="ORF">HMPREF9336_03415</name>
</gene>
<reference evidence="6 7" key="1">
    <citation type="journal article" date="2011" name="Stand. Genomic Sci.">
        <title>High quality draft genome sequence of Segniliparus rugosus CDC 945(T)= (ATCC BAA-974(T)).</title>
        <authorList>
            <person name="Earl A.M."/>
            <person name="Desjardins C.A."/>
            <person name="Fitzgerald M.G."/>
            <person name="Arachchi H.M."/>
            <person name="Zeng Q."/>
            <person name="Mehta T."/>
            <person name="Griggs A."/>
            <person name="Birren B.W."/>
            <person name="Toney N.C."/>
            <person name="Carr J."/>
            <person name="Posey J."/>
            <person name="Butler W.R."/>
        </authorList>
    </citation>
    <scope>NUCLEOTIDE SEQUENCE [LARGE SCALE GENOMIC DNA]</scope>
    <source>
        <strain evidence="7">ATCC BAA-974 / DSM 45345 / CCUG 50838 / CIP 108380 / JCM 13579 / CDC 945</strain>
    </source>
</reference>
<evidence type="ECO:0000256" key="1">
    <source>
        <dbReference type="ARBA" id="ARBA00022694"/>
    </source>
</evidence>
<dbReference type="Gene3D" id="3.30.230.10">
    <property type="match status" value="1"/>
</dbReference>